<accession>A0A369WPH6</accession>
<dbReference type="RefSeq" id="WP_114695604.1">
    <property type="nucleotide sequence ID" value="NZ_QQOH01000002.1"/>
</dbReference>
<proteinExistence type="predicted"/>
<dbReference type="EMBL" id="QQOH01000002">
    <property type="protein sequence ID" value="RDE22969.1"/>
    <property type="molecule type" value="Genomic_DNA"/>
</dbReference>
<dbReference type="AlphaFoldDB" id="A0A369WPH6"/>
<comment type="caution">
    <text evidence="1">The sequence shown here is derived from an EMBL/GenBank/DDBJ whole genome shotgun (WGS) entry which is preliminary data.</text>
</comment>
<reference evidence="1 2" key="1">
    <citation type="submission" date="2018-07" db="EMBL/GenBank/DDBJ databases">
        <title>Motiliproteus coralliicola sp. nov., a bacterium isolated from Coral.</title>
        <authorList>
            <person name="Wang G."/>
        </authorList>
    </citation>
    <scope>NUCLEOTIDE SEQUENCE [LARGE SCALE GENOMIC DNA]</scope>
    <source>
        <strain evidence="1 2">C34</strain>
    </source>
</reference>
<evidence type="ECO:0000313" key="1">
    <source>
        <dbReference type="EMBL" id="RDE22969.1"/>
    </source>
</evidence>
<dbReference type="OrthoDB" id="9847615at2"/>
<dbReference type="Proteomes" id="UP000253769">
    <property type="component" value="Unassembled WGS sequence"/>
</dbReference>
<gene>
    <name evidence="1" type="ORF">DV711_10510</name>
</gene>
<keyword evidence="2" id="KW-1185">Reference proteome</keyword>
<evidence type="ECO:0000313" key="2">
    <source>
        <dbReference type="Proteomes" id="UP000253769"/>
    </source>
</evidence>
<protein>
    <submittedName>
        <fullName evidence="1">Uncharacterized protein</fullName>
    </submittedName>
</protein>
<name>A0A369WPH6_9GAMM</name>
<organism evidence="1 2">
    <name type="scientific">Motiliproteus coralliicola</name>
    <dbReference type="NCBI Taxonomy" id="2283196"/>
    <lineage>
        <taxon>Bacteria</taxon>
        <taxon>Pseudomonadati</taxon>
        <taxon>Pseudomonadota</taxon>
        <taxon>Gammaproteobacteria</taxon>
        <taxon>Oceanospirillales</taxon>
        <taxon>Oceanospirillaceae</taxon>
        <taxon>Motiliproteus</taxon>
    </lineage>
</organism>
<sequence>MNLHAALQHAQEQQAATVVGLQIHGRTIEVYRPRFSDIEGQCRVEYHEGQLFQHGSEQSSFNRDQIPGEALDLDYFVAPLSEEELDSIFCQQGEVVVHRLLEGAPDPQQCASPRDKAAFTSWCISTLAERNG</sequence>